<dbReference type="Gene3D" id="3.30.1240.10">
    <property type="match status" value="1"/>
</dbReference>
<dbReference type="Proteomes" id="UP000572212">
    <property type="component" value="Unassembled WGS sequence"/>
</dbReference>
<dbReference type="GO" id="GO:0000287">
    <property type="term" value="F:magnesium ion binding"/>
    <property type="evidence" value="ECO:0007669"/>
    <property type="project" value="TreeGrafter"/>
</dbReference>
<dbReference type="CDD" id="cd07516">
    <property type="entry name" value="HAD_Pase"/>
    <property type="match status" value="1"/>
</dbReference>
<dbReference type="PANTHER" id="PTHR10000">
    <property type="entry name" value="PHOSPHOSERINE PHOSPHATASE"/>
    <property type="match status" value="1"/>
</dbReference>
<organism evidence="1 2">
    <name type="scientific">Gracilibacillus halotolerans</name>
    <dbReference type="NCBI Taxonomy" id="74386"/>
    <lineage>
        <taxon>Bacteria</taxon>
        <taxon>Bacillati</taxon>
        <taxon>Bacillota</taxon>
        <taxon>Bacilli</taxon>
        <taxon>Bacillales</taxon>
        <taxon>Bacillaceae</taxon>
        <taxon>Gracilibacillus</taxon>
    </lineage>
</organism>
<dbReference type="NCBIfam" id="TIGR01484">
    <property type="entry name" value="HAD-SF-IIB"/>
    <property type="match status" value="1"/>
</dbReference>
<dbReference type="SFLD" id="SFLDG01140">
    <property type="entry name" value="C2.B:_Phosphomannomutase_and_P"/>
    <property type="match status" value="1"/>
</dbReference>
<evidence type="ECO:0000313" key="2">
    <source>
        <dbReference type="Proteomes" id="UP000572212"/>
    </source>
</evidence>
<dbReference type="NCBIfam" id="TIGR00099">
    <property type="entry name" value="Cof-subfamily"/>
    <property type="match status" value="1"/>
</dbReference>
<dbReference type="PANTHER" id="PTHR10000:SF25">
    <property type="entry name" value="PHOSPHATASE YKRA-RELATED"/>
    <property type="match status" value="1"/>
</dbReference>
<accession>A0A841RL41</accession>
<dbReference type="InterPro" id="IPR036412">
    <property type="entry name" value="HAD-like_sf"/>
</dbReference>
<dbReference type="Pfam" id="PF08282">
    <property type="entry name" value="Hydrolase_3"/>
    <property type="match status" value="1"/>
</dbReference>
<dbReference type="RefSeq" id="WP_246384339.1">
    <property type="nucleotide sequence ID" value="NZ_BAAACU010000055.1"/>
</dbReference>
<dbReference type="InterPro" id="IPR000150">
    <property type="entry name" value="Cof"/>
</dbReference>
<proteinExistence type="predicted"/>
<evidence type="ECO:0000313" key="1">
    <source>
        <dbReference type="EMBL" id="MBB6513199.1"/>
    </source>
</evidence>
<sequence length="264" mass="29680">MSNNYKVLFLDMDGTILRSDHSISEKTKQAIHIVQEKGIEVFLATGRPIHEIRETAVELGIDSFVGYNGALGIYKDEVIVDKPMSPSIIDHYLQIATSNNNQMVLYTDSYNLFTNLDNKKVKEFIDYFGLVHCKAFQNSYRDQILGITIINANKDDIKQYEMEHEDIYFAPVNVQGMGHCYDVIRNQVNKGVAIQHLLSRLNLTADQAIAFGDGLNDIQMLNTVGTGFAMGNAHPDLFQHATYKTTSVEDDGVYYGLQTLGLVK</sequence>
<comment type="caution">
    <text evidence="1">The sequence shown here is derived from an EMBL/GenBank/DDBJ whole genome shotgun (WGS) entry which is preliminary data.</text>
</comment>
<dbReference type="GO" id="GO:0005829">
    <property type="term" value="C:cytosol"/>
    <property type="evidence" value="ECO:0007669"/>
    <property type="project" value="TreeGrafter"/>
</dbReference>
<dbReference type="Gene3D" id="3.40.50.1000">
    <property type="entry name" value="HAD superfamily/HAD-like"/>
    <property type="match status" value="1"/>
</dbReference>
<gene>
    <name evidence="1" type="ORF">GGQ92_002003</name>
</gene>
<dbReference type="SUPFAM" id="SSF56784">
    <property type="entry name" value="HAD-like"/>
    <property type="match status" value="1"/>
</dbReference>
<dbReference type="SFLD" id="SFLDS00003">
    <property type="entry name" value="Haloacid_Dehalogenase"/>
    <property type="match status" value="1"/>
</dbReference>
<keyword evidence="2" id="KW-1185">Reference proteome</keyword>
<name>A0A841RL41_9BACI</name>
<dbReference type="PROSITE" id="PS01229">
    <property type="entry name" value="COF_2"/>
    <property type="match status" value="1"/>
</dbReference>
<reference evidence="1 2" key="1">
    <citation type="submission" date="2020-08" db="EMBL/GenBank/DDBJ databases">
        <title>Genomic Encyclopedia of Type Strains, Phase IV (KMG-IV): sequencing the most valuable type-strain genomes for metagenomic binning, comparative biology and taxonomic classification.</title>
        <authorList>
            <person name="Goeker M."/>
        </authorList>
    </citation>
    <scope>NUCLEOTIDE SEQUENCE [LARGE SCALE GENOMIC DNA]</scope>
    <source>
        <strain evidence="1 2">DSM 11805</strain>
    </source>
</reference>
<dbReference type="AlphaFoldDB" id="A0A841RL41"/>
<dbReference type="InterPro" id="IPR023214">
    <property type="entry name" value="HAD_sf"/>
</dbReference>
<protein>
    <recommendedName>
        <fullName evidence="3">Cof-type HAD-IIB family hydrolase</fullName>
    </recommendedName>
</protein>
<dbReference type="GO" id="GO:0016791">
    <property type="term" value="F:phosphatase activity"/>
    <property type="evidence" value="ECO:0007669"/>
    <property type="project" value="TreeGrafter"/>
</dbReference>
<dbReference type="EMBL" id="JACHON010000009">
    <property type="protein sequence ID" value="MBB6513199.1"/>
    <property type="molecule type" value="Genomic_DNA"/>
</dbReference>
<evidence type="ECO:0008006" key="3">
    <source>
        <dbReference type="Google" id="ProtNLM"/>
    </source>
</evidence>
<dbReference type="InterPro" id="IPR006379">
    <property type="entry name" value="HAD-SF_hydro_IIB"/>
</dbReference>